<evidence type="ECO:0000259" key="9">
    <source>
        <dbReference type="PROSITE" id="PS50262"/>
    </source>
</evidence>
<name>A0A9W2ZFH0_BIOGL</name>
<dbReference type="Gene3D" id="1.20.1070.10">
    <property type="entry name" value="Rhodopsin 7-helix transmembrane proteins"/>
    <property type="match status" value="1"/>
</dbReference>
<dbReference type="PANTHER" id="PTHR24243">
    <property type="entry name" value="G-PROTEIN COUPLED RECEPTOR"/>
    <property type="match status" value="1"/>
</dbReference>
<dbReference type="GO" id="GO:0004930">
    <property type="term" value="F:G protein-coupled receptor activity"/>
    <property type="evidence" value="ECO:0007669"/>
    <property type="project" value="UniProtKB-KW"/>
</dbReference>
<dbReference type="GeneID" id="106053988"/>
<keyword evidence="2 8" id="KW-0812">Transmembrane</keyword>
<sequence>MNNTIFQGSGLNGTDVDVFRLSLSEGVTSAPNVSYGDSAGLSSIYEAALIINEYYLWPIFAVGFPGNLASIVTIFRMRSVGSFTLYVVLLAIMDNCALLVKLIIYQLLRQKVNIGDTGCRAFIFLGTFCTTYANWILVLMAGERLIAVRFPLKIQKYLDYKKSIIWICVVGVLLFGAYTPILWFYSYESGSCTYPPDSMETVRYLHWSNLSLSAFIPFVCMSLFNVLIMRVIRQSFRLRNALRNVNSTPLTRRSSCHDVSTQRQIMLMLFTAAFVFVIFVFPLCALAVANVYVEHKAGTLSFELNYLCGQIAYVLFDSTHALNFYLYFLSARKFRHHFLRLTSCKSAKEKPITLSLQYRNQFNRMSLLTAGSTRPTAV</sequence>
<feature type="transmembrane region" description="Helical" evidence="8">
    <location>
        <begin position="205"/>
        <end position="229"/>
    </location>
</feature>
<keyword evidence="3 8" id="KW-1133">Transmembrane helix</keyword>
<dbReference type="GO" id="GO:0005886">
    <property type="term" value="C:plasma membrane"/>
    <property type="evidence" value="ECO:0007669"/>
    <property type="project" value="TreeGrafter"/>
</dbReference>
<evidence type="ECO:0000256" key="1">
    <source>
        <dbReference type="ARBA" id="ARBA00004141"/>
    </source>
</evidence>
<keyword evidence="7" id="KW-0807">Transducer</keyword>
<feature type="transmembrane region" description="Helical" evidence="8">
    <location>
        <begin position="311"/>
        <end position="330"/>
    </location>
</feature>
<evidence type="ECO:0000313" key="10">
    <source>
        <dbReference type="Proteomes" id="UP001165740"/>
    </source>
</evidence>
<dbReference type="Proteomes" id="UP001165740">
    <property type="component" value="Chromosome 1"/>
</dbReference>
<evidence type="ECO:0000313" key="11">
    <source>
        <dbReference type="RefSeq" id="XP_055873678.1"/>
    </source>
</evidence>
<dbReference type="RefSeq" id="XP_055873678.1">
    <property type="nucleotide sequence ID" value="XM_056017703.1"/>
</dbReference>
<evidence type="ECO:0000256" key="4">
    <source>
        <dbReference type="ARBA" id="ARBA00023040"/>
    </source>
</evidence>
<evidence type="ECO:0000256" key="6">
    <source>
        <dbReference type="ARBA" id="ARBA00023170"/>
    </source>
</evidence>
<reference evidence="11" key="1">
    <citation type="submission" date="2025-08" db="UniProtKB">
        <authorList>
            <consortium name="RefSeq"/>
        </authorList>
    </citation>
    <scope>IDENTIFICATION</scope>
</reference>
<keyword evidence="5 8" id="KW-0472">Membrane</keyword>
<evidence type="ECO:0000256" key="2">
    <source>
        <dbReference type="ARBA" id="ARBA00022692"/>
    </source>
</evidence>
<organism evidence="10 11">
    <name type="scientific">Biomphalaria glabrata</name>
    <name type="common">Bloodfluke planorb</name>
    <name type="synonym">Freshwater snail</name>
    <dbReference type="NCBI Taxonomy" id="6526"/>
    <lineage>
        <taxon>Eukaryota</taxon>
        <taxon>Metazoa</taxon>
        <taxon>Spiralia</taxon>
        <taxon>Lophotrochozoa</taxon>
        <taxon>Mollusca</taxon>
        <taxon>Gastropoda</taxon>
        <taxon>Heterobranchia</taxon>
        <taxon>Euthyneura</taxon>
        <taxon>Panpulmonata</taxon>
        <taxon>Hygrophila</taxon>
        <taxon>Lymnaeoidea</taxon>
        <taxon>Planorbidae</taxon>
        <taxon>Biomphalaria</taxon>
    </lineage>
</organism>
<keyword evidence="10" id="KW-1185">Reference proteome</keyword>
<dbReference type="OMA" id="MENSRIM"/>
<protein>
    <submittedName>
        <fullName evidence="11">Growth hormone secretagogue receptor type 1-like</fullName>
    </submittedName>
</protein>
<evidence type="ECO:0000256" key="3">
    <source>
        <dbReference type="ARBA" id="ARBA00022989"/>
    </source>
</evidence>
<feature type="transmembrane region" description="Helical" evidence="8">
    <location>
        <begin position="87"/>
        <end position="108"/>
    </location>
</feature>
<dbReference type="SUPFAM" id="SSF81321">
    <property type="entry name" value="Family A G protein-coupled receptor-like"/>
    <property type="match status" value="1"/>
</dbReference>
<evidence type="ECO:0000256" key="5">
    <source>
        <dbReference type="ARBA" id="ARBA00023136"/>
    </source>
</evidence>
<dbReference type="AlphaFoldDB" id="A0A9W2ZFH0"/>
<keyword evidence="6" id="KW-0675">Receptor</keyword>
<dbReference type="PROSITE" id="PS50262">
    <property type="entry name" value="G_PROTEIN_RECEP_F1_2"/>
    <property type="match status" value="1"/>
</dbReference>
<dbReference type="PANTHER" id="PTHR24243:SF230">
    <property type="entry name" value="G-PROTEIN COUPLED RECEPTORS FAMILY 1 PROFILE DOMAIN-CONTAINING PROTEIN"/>
    <property type="match status" value="1"/>
</dbReference>
<comment type="subcellular location">
    <subcellularLocation>
        <location evidence="1">Membrane</location>
        <topology evidence="1">Multi-pass membrane protein</topology>
    </subcellularLocation>
</comment>
<proteinExistence type="predicted"/>
<accession>A0A9W2ZFH0</accession>
<dbReference type="InterPro" id="IPR017452">
    <property type="entry name" value="GPCR_Rhodpsn_7TM"/>
</dbReference>
<feature type="transmembrane region" description="Helical" evidence="8">
    <location>
        <begin position="55"/>
        <end position="75"/>
    </location>
</feature>
<feature type="domain" description="G-protein coupled receptors family 1 profile" evidence="9">
    <location>
        <begin position="66"/>
        <end position="327"/>
    </location>
</feature>
<keyword evidence="4" id="KW-0297">G-protein coupled receptor</keyword>
<feature type="transmembrane region" description="Helical" evidence="8">
    <location>
        <begin position="163"/>
        <end position="185"/>
    </location>
</feature>
<dbReference type="InterPro" id="IPR000276">
    <property type="entry name" value="GPCR_Rhodpsn"/>
</dbReference>
<dbReference type="OrthoDB" id="9990906at2759"/>
<gene>
    <name evidence="11" type="primary">LOC106053988</name>
</gene>
<feature type="transmembrane region" description="Helical" evidence="8">
    <location>
        <begin position="267"/>
        <end position="291"/>
    </location>
</feature>
<evidence type="ECO:0000256" key="7">
    <source>
        <dbReference type="ARBA" id="ARBA00023224"/>
    </source>
</evidence>
<dbReference type="Pfam" id="PF00001">
    <property type="entry name" value="7tm_1"/>
    <property type="match status" value="1"/>
</dbReference>
<evidence type="ECO:0000256" key="8">
    <source>
        <dbReference type="SAM" id="Phobius"/>
    </source>
</evidence>
<feature type="transmembrane region" description="Helical" evidence="8">
    <location>
        <begin position="120"/>
        <end position="142"/>
    </location>
</feature>